<feature type="domain" description="BMC" evidence="4">
    <location>
        <begin position="97"/>
        <end position="187"/>
    </location>
</feature>
<dbReference type="CDD" id="cd07054">
    <property type="entry name" value="BMC_PduT_repeat2"/>
    <property type="match status" value="1"/>
</dbReference>
<name>A0A5S9II10_UABAM</name>
<evidence type="ECO:0000256" key="3">
    <source>
        <dbReference type="PROSITE-ProRule" id="PRU01278"/>
    </source>
</evidence>
<accession>A0A5S9II10</accession>
<dbReference type="EMBL" id="AP019860">
    <property type="protein sequence ID" value="BBM81772.1"/>
    <property type="molecule type" value="Genomic_DNA"/>
</dbReference>
<dbReference type="Pfam" id="PF00936">
    <property type="entry name" value="BMC"/>
    <property type="match status" value="2"/>
</dbReference>
<organism evidence="5 6">
    <name type="scientific">Uabimicrobium amorphum</name>
    <dbReference type="NCBI Taxonomy" id="2596890"/>
    <lineage>
        <taxon>Bacteria</taxon>
        <taxon>Pseudomonadati</taxon>
        <taxon>Planctomycetota</taxon>
        <taxon>Candidatus Uabimicrobiia</taxon>
        <taxon>Candidatus Uabimicrobiales</taxon>
        <taxon>Candidatus Uabimicrobiaceae</taxon>
        <taxon>Candidatus Uabimicrobium</taxon>
    </lineage>
</organism>
<dbReference type="GO" id="GO:0031469">
    <property type="term" value="C:bacterial microcompartment"/>
    <property type="evidence" value="ECO:0007669"/>
    <property type="project" value="UniProtKB-SubCell"/>
</dbReference>
<dbReference type="CDD" id="cd07053">
    <property type="entry name" value="BMC_PduT_repeat1"/>
    <property type="match status" value="1"/>
</dbReference>
<dbReference type="PIRSF" id="PIRSF034834">
    <property type="entry name" value="PduT"/>
    <property type="match status" value="1"/>
</dbReference>
<dbReference type="Gene3D" id="3.30.70.1710">
    <property type="match status" value="2"/>
</dbReference>
<evidence type="ECO:0000259" key="4">
    <source>
        <dbReference type="PROSITE" id="PS51930"/>
    </source>
</evidence>
<dbReference type="OrthoDB" id="9791973at2"/>
<proteinExistence type="inferred from homology"/>
<dbReference type="InterPro" id="IPR000249">
    <property type="entry name" value="BMC_dom"/>
</dbReference>
<dbReference type="PANTHER" id="PTHR33941">
    <property type="entry name" value="PROPANEDIOL UTILIZATION PROTEIN PDUA"/>
    <property type="match status" value="1"/>
</dbReference>
<dbReference type="RefSeq" id="WP_151966038.1">
    <property type="nucleotide sequence ID" value="NZ_AP019860.1"/>
</dbReference>
<dbReference type="InterPro" id="IPR050575">
    <property type="entry name" value="BMC_shell"/>
</dbReference>
<dbReference type="Proteomes" id="UP000326354">
    <property type="component" value="Chromosome"/>
</dbReference>
<evidence type="ECO:0000313" key="5">
    <source>
        <dbReference type="EMBL" id="BBM81772.1"/>
    </source>
</evidence>
<evidence type="ECO:0000313" key="6">
    <source>
        <dbReference type="Proteomes" id="UP000326354"/>
    </source>
</evidence>
<dbReference type="InterPro" id="IPR044872">
    <property type="entry name" value="CcmK/CsoS1_BMC"/>
</dbReference>
<protein>
    <submittedName>
        <fullName evidence="5">Propanediol utilization: polyhedral bodies pduT</fullName>
    </submittedName>
</protein>
<feature type="domain" description="BMC" evidence="4">
    <location>
        <begin position="5"/>
        <end position="87"/>
    </location>
</feature>
<dbReference type="InterPro" id="IPR037233">
    <property type="entry name" value="CcmK-like_sf"/>
</dbReference>
<keyword evidence="2" id="KW-1283">Bacterial microcompartment</keyword>
<dbReference type="PANTHER" id="PTHR33941:SF11">
    <property type="entry name" value="BACTERIAL MICROCOMPARTMENT SHELL PROTEIN PDUJ"/>
    <property type="match status" value="1"/>
</dbReference>
<comment type="subcellular location">
    <subcellularLocation>
        <location evidence="1">Bacterial microcompartment</location>
    </subcellularLocation>
</comment>
<evidence type="ECO:0000256" key="1">
    <source>
        <dbReference type="ARBA" id="ARBA00024322"/>
    </source>
</evidence>
<sequence>MNKPCVGFIEFTSIAKGMESVDALLKKAEVRILVAQTISSGKYIVMFDGEVDEVKSSFTEGLRIGAYSVVDSFVLPNIHPAIIKMLKSQPNTNNLNAIGILETTACATCIEGADCALKTASVELVKIHLAKGIAGNAYFVINGEVDNIETAMIAATRIAKRKNTLIEQVVISQVTPEIIQAFRPALQL</sequence>
<dbReference type="InterPro" id="IPR011238">
    <property type="entry name" value="Micro_shell_prot_PduT"/>
</dbReference>
<dbReference type="PROSITE" id="PS51930">
    <property type="entry name" value="BMC_2"/>
    <property type="match status" value="2"/>
</dbReference>
<evidence type="ECO:0000256" key="2">
    <source>
        <dbReference type="ARBA" id="ARBA00024446"/>
    </source>
</evidence>
<dbReference type="SMART" id="SM00877">
    <property type="entry name" value="BMC"/>
    <property type="match status" value="2"/>
</dbReference>
<gene>
    <name evidence="5" type="ORF">UABAM_00111</name>
</gene>
<dbReference type="KEGG" id="uam:UABAM_00111"/>
<comment type="similarity">
    <text evidence="3">Belongs to the bacterial microcompartments protein family.</text>
</comment>
<reference evidence="5 6" key="1">
    <citation type="submission" date="2019-08" db="EMBL/GenBank/DDBJ databases">
        <title>Complete genome sequence of Candidatus Uab amorphum.</title>
        <authorList>
            <person name="Shiratori T."/>
            <person name="Suzuki S."/>
            <person name="Kakizawa Y."/>
            <person name="Ishida K."/>
        </authorList>
    </citation>
    <scope>NUCLEOTIDE SEQUENCE [LARGE SCALE GENOMIC DNA]</scope>
    <source>
        <strain evidence="5 6">SRT547</strain>
    </source>
</reference>
<dbReference type="AlphaFoldDB" id="A0A5S9II10"/>
<dbReference type="SUPFAM" id="SSF143414">
    <property type="entry name" value="CcmK-like"/>
    <property type="match status" value="2"/>
</dbReference>
<keyword evidence="6" id="KW-1185">Reference proteome</keyword>